<protein>
    <submittedName>
        <fullName evidence="1">Uncharacterized protein</fullName>
    </submittedName>
</protein>
<sequence>MSKPVLRVVQTVYICGRKDSEYETFLGKAKNNVKYTGSVLIDKVRGESDSGSIWTYNYDPNYVQMEKKVSGKERRYVFTDKETGTFLTSDWE</sequence>
<dbReference type="AlphaFoldDB" id="A0A6C0EK97"/>
<name>A0A6C0EK97_9ZZZZ</name>
<dbReference type="EMBL" id="MN738879">
    <property type="protein sequence ID" value="QHT29604.1"/>
    <property type="molecule type" value="Genomic_DNA"/>
</dbReference>
<proteinExistence type="predicted"/>
<organism evidence="1">
    <name type="scientific">viral metagenome</name>
    <dbReference type="NCBI Taxonomy" id="1070528"/>
    <lineage>
        <taxon>unclassified sequences</taxon>
        <taxon>metagenomes</taxon>
        <taxon>organismal metagenomes</taxon>
    </lineage>
</organism>
<evidence type="ECO:0000313" key="1">
    <source>
        <dbReference type="EMBL" id="QHT29604.1"/>
    </source>
</evidence>
<accession>A0A6C0EK97</accession>
<reference evidence="1" key="1">
    <citation type="journal article" date="2020" name="Nature">
        <title>Giant virus diversity and host interactions through global metagenomics.</title>
        <authorList>
            <person name="Schulz F."/>
            <person name="Roux S."/>
            <person name="Paez-Espino D."/>
            <person name="Jungbluth S."/>
            <person name="Walsh D.A."/>
            <person name="Denef V.J."/>
            <person name="McMahon K.D."/>
            <person name="Konstantinidis K.T."/>
            <person name="Eloe-Fadrosh E.A."/>
            <person name="Kyrpides N.C."/>
            <person name="Woyke T."/>
        </authorList>
    </citation>
    <scope>NUCLEOTIDE SEQUENCE</scope>
    <source>
        <strain evidence="1">GVMAG-M-3300005589-24</strain>
    </source>
</reference>